<keyword evidence="3" id="KW-0238">DNA-binding</keyword>
<dbReference type="EMBL" id="JARSFG010000017">
    <property type="protein sequence ID" value="MEC1179232.1"/>
    <property type="molecule type" value="Genomic_DNA"/>
</dbReference>
<evidence type="ECO:0000256" key="2">
    <source>
        <dbReference type="ARBA" id="ARBA00023015"/>
    </source>
</evidence>
<keyword evidence="4" id="KW-0804">Transcription</keyword>
<dbReference type="PANTHER" id="PTHR30204:SF69">
    <property type="entry name" value="MERR-FAMILY TRANSCRIPTIONAL REGULATOR"/>
    <property type="match status" value="1"/>
</dbReference>
<evidence type="ECO:0000256" key="4">
    <source>
        <dbReference type="ARBA" id="ARBA00023163"/>
    </source>
</evidence>
<feature type="domain" description="HTH merR-type" evidence="5">
    <location>
        <begin position="5"/>
        <end position="68"/>
    </location>
</feature>
<protein>
    <submittedName>
        <fullName evidence="6">MerR family transcriptional regulator</fullName>
    </submittedName>
</protein>
<dbReference type="Gene3D" id="1.10.1660.10">
    <property type="match status" value="2"/>
</dbReference>
<dbReference type="GO" id="GO:0003677">
    <property type="term" value="F:DNA binding"/>
    <property type="evidence" value="ECO:0007669"/>
    <property type="project" value="UniProtKB-KW"/>
</dbReference>
<keyword evidence="2" id="KW-0805">Transcription regulation</keyword>
<dbReference type="InterPro" id="IPR000551">
    <property type="entry name" value="MerR-type_HTH_dom"/>
</dbReference>
<dbReference type="AlphaFoldDB" id="A0AAW9NSB7"/>
<sequence length="239" mass="27751">MNGIEIAKKLNISTSALRHYEAWGLVPKVERAKNGYRIYTKEHEAYFQCIRALNAGFGMDLAKKVMPLIINQKIHDALWLINKAQVDLYIEKETVQKTVKILDSKDFTEFSDVKKYHDKDYFTIGEVAKEANVSTSSIRHWEKEGLIKPERHKESGFRIYSPIDIRRVFIIRTIQRVVYSLDIVRQVLADIDKNNIIRTKEMAIQSLQYIDDALVQQIQGIASLQNLLEIVSNKEQQEL</sequence>
<dbReference type="Proteomes" id="UP001344888">
    <property type="component" value="Unassembled WGS sequence"/>
</dbReference>
<evidence type="ECO:0000313" key="7">
    <source>
        <dbReference type="Proteomes" id="UP001344888"/>
    </source>
</evidence>
<dbReference type="GO" id="GO:0003700">
    <property type="term" value="F:DNA-binding transcription factor activity"/>
    <property type="evidence" value="ECO:0007669"/>
    <property type="project" value="InterPro"/>
</dbReference>
<reference evidence="6 7" key="1">
    <citation type="submission" date="2023-03" db="EMBL/GenBank/DDBJ databases">
        <title>Bacillus Genome Sequencing.</title>
        <authorList>
            <person name="Dunlap C."/>
        </authorList>
    </citation>
    <scope>NUCLEOTIDE SEQUENCE [LARGE SCALE GENOMIC DNA]</scope>
    <source>
        <strain evidence="6 7">B-59205</strain>
    </source>
</reference>
<dbReference type="SUPFAM" id="SSF46955">
    <property type="entry name" value="Putative DNA-binding domain"/>
    <property type="match status" value="2"/>
</dbReference>
<accession>A0AAW9NSB7</accession>
<evidence type="ECO:0000313" key="6">
    <source>
        <dbReference type="EMBL" id="MEC1179232.1"/>
    </source>
</evidence>
<dbReference type="PANTHER" id="PTHR30204">
    <property type="entry name" value="REDOX-CYCLING DRUG-SENSING TRANSCRIPTIONAL ACTIVATOR SOXR"/>
    <property type="match status" value="1"/>
</dbReference>
<keyword evidence="7" id="KW-1185">Reference proteome</keyword>
<evidence type="ECO:0000256" key="3">
    <source>
        <dbReference type="ARBA" id="ARBA00023125"/>
    </source>
</evidence>
<keyword evidence="1" id="KW-0678">Repressor</keyword>
<dbReference type="RefSeq" id="WP_326123728.1">
    <property type="nucleotide sequence ID" value="NZ_JARSFG010000017.1"/>
</dbReference>
<evidence type="ECO:0000256" key="1">
    <source>
        <dbReference type="ARBA" id="ARBA00022491"/>
    </source>
</evidence>
<evidence type="ECO:0000259" key="5">
    <source>
        <dbReference type="PROSITE" id="PS50937"/>
    </source>
</evidence>
<organism evidence="6 7">
    <name type="scientific">Metasolibacillus meyeri</name>
    <dbReference type="NCBI Taxonomy" id="1071052"/>
    <lineage>
        <taxon>Bacteria</taxon>
        <taxon>Bacillati</taxon>
        <taxon>Bacillota</taxon>
        <taxon>Bacilli</taxon>
        <taxon>Bacillales</taxon>
        <taxon>Caryophanaceae</taxon>
        <taxon>Metasolibacillus</taxon>
    </lineage>
</organism>
<name>A0AAW9NSB7_9BACL</name>
<dbReference type="PRINTS" id="PR00040">
    <property type="entry name" value="HTHMERR"/>
</dbReference>
<feature type="domain" description="HTH merR-type" evidence="5">
    <location>
        <begin position="121"/>
        <end position="190"/>
    </location>
</feature>
<proteinExistence type="predicted"/>
<dbReference type="InterPro" id="IPR047057">
    <property type="entry name" value="MerR_fam"/>
</dbReference>
<gene>
    <name evidence="6" type="ORF">P9B03_12115</name>
</gene>
<dbReference type="PROSITE" id="PS00552">
    <property type="entry name" value="HTH_MERR_1"/>
    <property type="match status" value="1"/>
</dbReference>
<dbReference type="Pfam" id="PF13411">
    <property type="entry name" value="MerR_1"/>
    <property type="match status" value="1"/>
</dbReference>
<comment type="caution">
    <text evidence="6">The sequence shown here is derived from an EMBL/GenBank/DDBJ whole genome shotgun (WGS) entry which is preliminary data.</text>
</comment>
<dbReference type="InterPro" id="IPR009061">
    <property type="entry name" value="DNA-bd_dom_put_sf"/>
</dbReference>
<dbReference type="Pfam" id="PF00376">
    <property type="entry name" value="MerR"/>
    <property type="match status" value="1"/>
</dbReference>
<dbReference type="PROSITE" id="PS50937">
    <property type="entry name" value="HTH_MERR_2"/>
    <property type="match status" value="2"/>
</dbReference>
<dbReference type="SMART" id="SM00422">
    <property type="entry name" value="HTH_MERR"/>
    <property type="match status" value="2"/>
</dbReference>